<feature type="domain" description="PIH1D1/2/3 CS-like" evidence="6">
    <location>
        <begin position="259"/>
        <end position="351"/>
    </location>
</feature>
<dbReference type="Pfam" id="PF08190">
    <property type="entry name" value="PIH1"/>
    <property type="match status" value="1"/>
</dbReference>
<comment type="caution">
    <text evidence="7">The sequence shown here is derived from an EMBL/GenBank/DDBJ whole genome shotgun (WGS) entry which is preliminary data.</text>
</comment>
<dbReference type="GO" id="GO:0120293">
    <property type="term" value="C:dynein axonemal particle"/>
    <property type="evidence" value="ECO:0007669"/>
    <property type="project" value="UniProtKB-SubCell"/>
</dbReference>
<gene>
    <name evidence="3" type="primary">DNAAF2</name>
    <name evidence="3" type="synonym">KTU</name>
    <name evidence="7" type="ORF">DNTS_030468</name>
</gene>
<comment type="similarity">
    <text evidence="3">Belongs to the PIH1 family. Kintoun subfamily.</text>
</comment>
<feature type="compositionally biased region" description="Basic and acidic residues" evidence="4">
    <location>
        <begin position="520"/>
        <end position="539"/>
    </location>
</feature>
<dbReference type="Proteomes" id="UP000316079">
    <property type="component" value="Unassembled WGS sequence"/>
</dbReference>
<evidence type="ECO:0000259" key="5">
    <source>
        <dbReference type="Pfam" id="PF08190"/>
    </source>
</evidence>
<accession>A0A553MLZ7</accession>
<dbReference type="OrthoDB" id="546764at2759"/>
<dbReference type="InterPro" id="IPR012981">
    <property type="entry name" value="PIH1_N"/>
</dbReference>
<dbReference type="EMBL" id="SRMA01027358">
    <property type="protein sequence ID" value="TRY54204.1"/>
    <property type="molecule type" value="Genomic_DNA"/>
</dbReference>
<dbReference type="InterPro" id="IPR041442">
    <property type="entry name" value="PIH1D1/2/3_CS-like"/>
</dbReference>
<evidence type="ECO:0000259" key="6">
    <source>
        <dbReference type="Pfam" id="PF18201"/>
    </source>
</evidence>
<dbReference type="HAMAP" id="MF_03069">
    <property type="entry name" value="Kintoun"/>
    <property type="match status" value="1"/>
</dbReference>
<evidence type="ECO:0000256" key="3">
    <source>
        <dbReference type="HAMAP-Rule" id="MF_03069"/>
    </source>
</evidence>
<sequence length="722" mass="80841">MSGSSGMASLNLTPEEESRLSAALQDKRFLSLLGEYAAELADPENRSRYEEEIRLMEAERGQKVRFLCSTPHHVLKTRAAGRKLFINICSDCQVEQPCSTVGTNRTGTPGTCWRLPYCLTPARADVDRTGAEVTVCDAVFHPDAVQEAERNPRIMRLLHSTALEGVGRALNVPLDQHVRRVKGIQYKGVPQPTIIRRPAEEPAPIQCQKLESNWNTTIPEPLQKTGPEPCQPQTRPELDPASESRSGPKPQDSEFLQGPREPQYAIRYRYQSDLELSGRRTQPEAILVRVELPELESTRHTEIHMEGDVLVLEDQNRIRLHLKLRLPVLEERATARFNKTNRVLEICLPVQNHTEMPLGLTGKVEIARTEECAKNKEPEEPKHEDKIDSSMRPRRGDSEVASREDDMNVNKQRSEELTSAVANAYNPVQEETNSAYLEPFENDLVDPGPEVLKTVVPDSEDADLMETNYVNLELEQPSAADREADNSKQDLPELIDKEPTNLRPVKQSANVRQLQTPKSDNSKPEHPEMNDREPTRLEVAEGVQEPNDQNATLSVIGDPKLTEPTSFLEPLKPENQKPALSEPTEQNSTCHEPAEPNQANSKAKQASYFEPVELEPADPYQKELNPAVVDLKLTSAYREHQERTPLTSSDPEQVEVIETHPVEKDAAPYPSVHSKEERDEDDLLGGSSATGPDPPVSISIRNGPGLGVQTVSFQNSLWFDLD</sequence>
<dbReference type="InterPro" id="IPR034727">
    <property type="entry name" value="Kintoun"/>
</dbReference>
<dbReference type="InterPro" id="IPR050734">
    <property type="entry name" value="PIH1/Kintoun_subfamily"/>
</dbReference>
<evidence type="ECO:0000256" key="1">
    <source>
        <dbReference type="ARBA" id="ARBA00022490"/>
    </source>
</evidence>
<evidence type="ECO:0000313" key="7">
    <source>
        <dbReference type="EMBL" id="TRY54204.1"/>
    </source>
</evidence>
<feature type="domain" description="PIH1 N-terminal" evidence="5">
    <location>
        <begin position="40"/>
        <end position="201"/>
    </location>
</feature>
<feature type="region of interest" description="Disordered" evidence="4">
    <location>
        <begin position="217"/>
        <end position="262"/>
    </location>
</feature>
<dbReference type="AlphaFoldDB" id="A0A553MLZ7"/>
<comment type="function">
    <text evidence="3">Required for cytoplasmic pre-assembly of axonemal dyneins, thereby playing a central role in motility in cilia and flagella. Involved in pre-assembly of dynein arm complexes in the cytoplasm before intraflagellar transport loads them for the ciliary compartment.</text>
</comment>
<evidence type="ECO:0000313" key="8">
    <source>
        <dbReference type="Proteomes" id="UP000316079"/>
    </source>
</evidence>
<feature type="region of interest" description="Disordered" evidence="4">
    <location>
        <begin position="639"/>
        <end position="705"/>
    </location>
</feature>
<keyword evidence="8" id="KW-1185">Reference proteome</keyword>
<protein>
    <recommendedName>
        <fullName evidence="3">Protein kintoun</fullName>
    </recommendedName>
    <alternativeName>
        <fullName evidence="3">Dynein assembly factor 2, axonemal</fullName>
    </alternativeName>
</protein>
<feature type="compositionally biased region" description="Basic and acidic residues" evidence="4">
    <location>
        <begin position="480"/>
        <end position="500"/>
    </location>
</feature>
<feature type="region of interest" description="Disordered" evidence="4">
    <location>
        <begin position="371"/>
        <end position="410"/>
    </location>
</feature>
<dbReference type="GO" id="GO:0005576">
    <property type="term" value="C:extracellular region"/>
    <property type="evidence" value="ECO:0007669"/>
    <property type="project" value="GOC"/>
</dbReference>
<evidence type="ECO:0000256" key="4">
    <source>
        <dbReference type="SAM" id="MobiDB-lite"/>
    </source>
</evidence>
<dbReference type="STRING" id="623744.A0A553MLZ7"/>
<name>A0A553MLZ7_9TELE</name>
<evidence type="ECO:0000256" key="2">
    <source>
        <dbReference type="ARBA" id="ARBA00024190"/>
    </source>
</evidence>
<dbReference type="Pfam" id="PF18201">
    <property type="entry name" value="PIH1_CS"/>
    <property type="match status" value="1"/>
</dbReference>
<dbReference type="PANTHER" id="PTHR22997:SF3">
    <property type="entry name" value="PROTEIN KINTOUN"/>
    <property type="match status" value="1"/>
</dbReference>
<dbReference type="GO" id="GO:0070286">
    <property type="term" value="P:axonemal dynein complex assembly"/>
    <property type="evidence" value="ECO:0007669"/>
    <property type="project" value="UniProtKB-UniRule"/>
</dbReference>
<keyword evidence="1 3" id="KW-0963">Cytoplasm</keyword>
<feature type="compositionally biased region" description="Polar residues" evidence="4">
    <location>
        <begin position="507"/>
        <end position="519"/>
    </location>
</feature>
<comment type="subcellular location">
    <subcellularLocation>
        <location evidence="3">Cytoplasm</location>
    </subcellularLocation>
    <subcellularLocation>
        <location evidence="2">Dynein axonemal particle</location>
    </subcellularLocation>
    <text evidence="3">Localizes in the apical cytoplasm around the gamma-tubulin-positive pericentriolar region, not in the cilia.</text>
</comment>
<organism evidence="7 8">
    <name type="scientific">Danionella cerebrum</name>
    <dbReference type="NCBI Taxonomy" id="2873325"/>
    <lineage>
        <taxon>Eukaryota</taxon>
        <taxon>Metazoa</taxon>
        <taxon>Chordata</taxon>
        <taxon>Craniata</taxon>
        <taxon>Vertebrata</taxon>
        <taxon>Euteleostomi</taxon>
        <taxon>Actinopterygii</taxon>
        <taxon>Neopterygii</taxon>
        <taxon>Teleostei</taxon>
        <taxon>Ostariophysi</taxon>
        <taxon>Cypriniformes</taxon>
        <taxon>Danionidae</taxon>
        <taxon>Danioninae</taxon>
        <taxon>Danionella</taxon>
    </lineage>
</organism>
<feature type="region of interest" description="Disordered" evidence="4">
    <location>
        <begin position="459"/>
        <end position="604"/>
    </location>
</feature>
<dbReference type="GO" id="GO:0060285">
    <property type="term" value="P:cilium-dependent cell motility"/>
    <property type="evidence" value="ECO:0007669"/>
    <property type="project" value="UniProtKB-UniRule"/>
</dbReference>
<feature type="compositionally biased region" description="Basic and acidic residues" evidence="4">
    <location>
        <begin position="657"/>
        <end position="666"/>
    </location>
</feature>
<dbReference type="PANTHER" id="PTHR22997">
    <property type="entry name" value="PIH1 DOMAIN-CONTAINING PROTEIN 1"/>
    <property type="match status" value="1"/>
</dbReference>
<proteinExistence type="inferred from homology"/>
<reference evidence="7 8" key="1">
    <citation type="journal article" date="2019" name="Sci. Data">
        <title>Hybrid genome assembly and annotation of Danionella translucida.</title>
        <authorList>
            <person name="Kadobianskyi M."/>
            <person name="Schulze L."/>
            <person name="Schuelke M."/>
            <person name="Judkewitz B."/>
        </authorList>
    </citation>
    <scope>NUCLEOTIDE SEQUENCE [LARGE SCALE GENOMIC DNA]</scope>
    <source>
        <strain evidence="7 8">Bolton</strain>
    </source>
</reference>
<dbReference type="GO" id="GO:0003351">
    <property type="term" value="P:epithelial cilium movement involved in extracellular fluid movement"/>
    <property type="evidence" value="ECO:0007669"/>
    <property type="project" value="TreeGrafter"/>
</dbReference>